<dbReference type="InterPro" id="IPR027417">
    <property type="entry name" value="P-loop_NTPase"/>
</dbReference>
<reference evidence="2" key="1">
    <citation type="submission" date="2023-09" db="UniProtKB">
        <authorList>
            <consortium name="Ensembl"/>
        </authorList>
    </citation>
    <scope>IDENTIFICATION</scope>
</reference>
<dbReference type="Pfam" id="PF01712">
    <property type="entry name" value="dNK"/>
    <property type="match status" value="1"/>
</dbReference>
<evidence type="ECO:0000313" key="2">
    <source>
        <dbReference type="Ensembl" id="ENSSPAP00000013426.1"/>
    </source>
</evidence>
<dbReference type="STRING" id="144197.ENSSPAP00000013426"/>
<dbReference type="Gene3D" id="3.40.50.300">
    <property type="entry name" value="P-loop containing nucleotide triphosphate hydrolases"/>
    <property type="match status" value="1"/>
</dbReference>
<protein>
    <recommendedName>
        <fullName evidence="1">Deoxynucleoside kinase domain-containing protein</fullName>
    </recommendedName>
</protein>
<evidence type="ECO:0000259" key="1">
    <source>
        <dbReference type="Pfam" id="PF01712"/>
    </source>
</evidence>
<dbReference type="GO" id="GO:0005739">
    <property type="term" value="C:mitochondrion"/>
    <property type="evidence" value="ECO:0007669"/>
    <property type="project" value="TreeGrafter"/>
</dbReference>
<dbReference type="SUPFAM" id="SSF52540">
    <property type="entry name" value="P-loop containing nucleoside triphosphate hydrolases"/>
    <property type="match status" value="1"/>
</dbReference>
<dbReference type="AlphaFoldDB" id="A0A3B4ZZZ1"/>
<organism evidence="2">
    <name type="scientific">Stegastes partitus</name>
    <name type="common">bicolor damselfish</name>
    <dbReference type="NCBI Taxonomy" id="144197"/>
    <lineage>
        <taxon>Eukaryota</taxon>
        <taxon>Metazoa</taxon>
        <taxon>Chordata</taxon>
        <taxon>Craniata</taxon>
        <taxon>Vertebrata</taxon>
        <taxon>Euteleostomi</taxon>
        <taxon>Actinopterygii</taxon>
        <taxon>Neopterygii</taxon>
        <taxon>Teleostei</taxon>
        <taxon>Neoteleostei</taxon>
        <taxon>Acanthomorphata</taxon>
        <taxon>Ovalentaria</taxon>
        <taxon>Pomacentridae</taxon>
        <taxon>Stegastes</taxon>
    </lineage>
</organism>
<dbReference type="InterPro" id="IPR031314">
    <property type="entry name" value="DNK_dom"/>
</dbReference>
<proteinExistence type="predicted"/>
<dbReference type="PANTHER" id="PTHR10513:SF48">
    <property type="entry name" value="DEOXYCYTIDINE KINASE 2"/>
    <property type="match status" value="1"/>
</dbReference>
<dbReference type="InterPro" id="IPR050566">
    <property type="entry name" value="Deoxyribonucleoside_kinase"/>
</dbReference>
<accession>A0A3B4ZZZ1</accession>
<dbReference type="GO" id="GO:0019136">
    <property type="term" value="F:deoxynucleoside kinase activity"/>
    <property type="evidence" value="ECO:0007669"/>
    <property type="project" value="TreeGrafter"/>
</dbReference>
<dbReference type="GeneTree" id="ENSGT00940000164917"/>
<sequence>LFFEDSRFWASETLCHFTCIQFLISNTAGDPLQSPSVKLQQAENPVQFYERSVDSDRYMFASDLFECGNLTETEFSVYEDWHTWLLNQFELDITLDAIIYLRAPPQRWLLHRGQDQEQDVPLEYLEQLHFMLEQNSQLVFPLLVKDVERRRFQERKPLYYFKKPPCIFFLSCFLCTVEGDAIVSTILSSYKQNKWAYTSSAKLPYN</sequence>
<dbReference type="Ensembl" id="ENSSPAT00000013652.1">
    <property type="protein sequence ID" value="ENSSPAP00000013426.1"/>
    <property type="gene ID" value="ENSSPAG00000010179.1"/>
</dbReference>
<feature type="domain" description="Deoxynucleoside kinase" evidence="1">
    <location>
        <begin position="36"/>
        <end position="154"/>
    </location>
</feature>
<name>A0A3B4ZZZ1_9TELE</name>
<dbReference type="PANTHER" id="PTHR10513">
    <property type="entry name" value="DEOXYNUCLEOSIDE KINASE"/>
    <property type="match status" value="1"/>
</dbReference>